<keyword evidence="2" id="KW-1185">Reference proteome</keyword>
<dbReference type="InterPro" id="IPR035428">
    <property type="entry name" value="FANCF"/>
</dbReference>
<reference evidence="1" key="1">
    <citation type="submission" date="2024-02" db="EMBL/GenBank/DDBJ databases">
        <authorList>
            <consortium name="ELIXIR-Norway"/>
            <consortium name="Elixir Norway"/>
        </authorList>
    </citation>
    <scope>NUCLEOTIDE SEQUENCE</scope>
</reference>
<proteinExistence type="predicted"/>
<sequence>MEKVVECAAGLMDLLMLASGFQSNGLPMVWTAEDLLGAFTLASFLEKVVADWNSKEEGAMLIAALDAALTELMASCPALPPFLPHLSSTNLITARRLLIKALVHAVGLETSSIVGLLASLASVASEGDDLWAMVIEEVSLRHHTLINMECLQSLFDMVGEKIIPEMDVKSCQETSIWKSDMHLSRTENPTSSKLSDNVTEKWANNAMAYVMASTTVHKRASASLIFDASKAKWTEVFESLQLLPPMGTTGNVHSNITEIAELCCLHLASLNWSDLPSKILRASHVSAPSRRQVQASQVCEQGKEIQDYLMVLLNTAKVLWWKLPPVLLAAVSIYRTCLFNSYLKVLAEKFATEATICKCQCHSFSDLCERCQKCSHSILERLWCLRLHSDVLGDMSSKHVENLWGLLSNGQVKL</sequence>
<evidence type="ECO:0000313" key="1">
    <source>
        <dbReference type="EMBL" id="CAK9206395.1"/>
    </source>
</evidence>
<dbReference type="PANTHER" id="PTHR14449:SF2">
    <property type="entry name" value="FANCONI ANEMIA GROUP F PROTEIN"/>
    <property type="match status" value="1"/>
</dbReference>
<dbReference type="EMBL" id="OZ019907">
    <property type="protein sequence ID" value="CAK9206395.1"/>
    <property type="molecule type" value="Genomic_DNA"/>
</dbReference>
<dbReference type="Proteomes" id="UP001497512">
    <property type="component" value="Chromosome 15"/>
</dbReference>
<accession>A0ABP0TZK4</accession>
<dbReference type="PANTHER" id="PTHR14449">
    <property type="entry name" value="FANCONI ANEMIA GROUP F PROTEIN FANCF"/>
    <property type="match status" value="1"/>
</dbReference>
<gene>
    <name evidence="1" type="ORF">CSSPTR1EN2_LOCUS8327</name>
</gene>
<protein>
    <submittedName>
        <fullName evidence="1">Uncharacterized protein</fullName>
    </submittedName>
</protein>
<organism evidence="1 2">
    <name type="scientific">Sphagnum troendelagicum</name>
    <dbReference type="NCBI Taxonomy" id="128251"/>
    <lineage>
        <taxon>Eukaryota</taxon>
        <taxon>Viridiplantae</taxon>
        <taxon>Streptophyta</taxon>
        <taxon>Embryophyta</taxon>
        <taxon>Bryophyta</taxon>
        <taxon>Sphagnophytina</taxon>
        <taxon>Sphagnopsida</taxon>
        <taxon>Sphagnales</taxon>
        <taxon>Sphagnaceae</taxon>
        <taxon>Sphagnum</taxon>
    </lineage>
</organism>
<evidence type="ECO:0000313" key="2">
    <source>
        <dbReference type="Proteomes" id="UP001497512"/>
    </source>
</evidence>
<name>A0ABP0TZK4_9BRYO</name>